<sequence>MSILNISSPSSSTSACLSGGGSAFDVATKRPWVSGAGVSWVSNNYAVNNSRIEESGYMADQDVDLNSVISMLRLFLDQVLALLSDSKGKKVKVDSVPEPVKPEVSSIPVVPKPESTPAHLPDLSSKRDGAKPDDIWGGFRQGPDGNCVTVSAIKAAMYKFGQSPTDIYKNISKTESGYQVTMRDGFRLVLTNKELKQAAEGAKFYGRDRGMLKDAQFLFAVSCKRAHLENNDGRAARSFSAAIRSLNDGEDENPWAPGEGFLRLGLKKYMKQVPVSTLARGQVGMVNRAFHSVAVIDGKEELWGRKGKAPTRGNAVALIGD</sequence>
<dbReference type="RefSeq" id="WP_329608551.1">
    <property type="nucleotide sequence ID" value="NZ_WKED01000064.1"/>
</dbReference>
<name>A0ABS9FDX9_9PSED</name>
<evidence type="ECO:0000313" key="2">
    <source>
        <dbReference type="EMBL" id="MCF5109963.1"/>
    </source>
</evidence>
<feature type="region of interest" description="Disordered" evidence="1">
    <location>
        <begin position="102"/>
        <end position="130"/>
    </location>
</feature>
<proteinExistence type="predicted"/>
<evidence type="ECO:0000256" key="1">
    <source>
        <dbReference type="SAM" id="MobiDB-lite"/>
    </source>
</evidence>
<dbReference type="Proteomes" id="UP000814003">
    <property type="component" value="Unassembled WGS sequence"/>
</dbReference>
<accession>A0ABS9FDX9</accession>
<evidence type="ECO:0008006" key="4">
    <source>
        <dbReference type="Google" id="ProtNLM"/>
    </source>
</evidence>
<dbReference type="EMBL" id="WKED01000064">
    <property type="protein sequence ID" value="MCF5109963.1"/>
    <property type="molecule type" value="Genomic_DNA"/>
</dbReference>
<evidence type="ECO:0000313" key="3">
    <source>
        <dbReference type="Proteomes" id="UP000814003"/>
    </source>
</evidence>
<comment type="caution">
    <text evidence="2">The sequence shown here is derived from an EMBL/GenBank/DDBJ whole genome shotgun (WGS) entry which is preliminary data.</text>
</comment>
<reference evidence="2 3" key="1">
    <citation type="submission" date="2019-11" db="EMBL/GenBank/DDBJ databases">
        <title>Epiphytic Pseudomonas syringae from cherry orchards.</title>
        <authorList>
            <person name="Hulin M.T."/>
        </authorList>
    </citation>
    <scope>NUCLEOTIDE SEQUENCE [LARGE SCALE GENOMIC DNA]</scope>
    <source>
        <strain evidence="2 3">PA-6-5B</strain>
    </source>
</reference>
<gene>
    <name evidence="2" type="ORF">GIW56_24405</name>
</gene>
<organism evidence="2 3">
    <name type="scientific">Pseudomonas gessardii</name>
    <dbReference type="NCBI Taxonomy" id="78544"/>
    <lineage>
        <taxon>Bacteria</taxon>
        <taxon>Pseudomonadati</taxon>
        <taxon>Pseudomonadota</taxon>
        <taxon>Gammaproteobacteria</taxon>
        <taxon>Pseudomonadales</taxon>
        <taxon>Pseudomonadaceae</taxon>
        <taxon>Pseudomonas</taxon>
    </lineage>
</organism>
<protein>
    <recommendedName>
        <fullName evidence="4">Type III secretion effector protein</fullName>
    </recommendedName>
</protein>
<keyword evidence="3" id="KW-1185">Reference proteome</keyword>